<dbReference type="GO" id="GO:0006355">
    <property type="term" value="P:regulation of DNA-templated transcription"/>
    <property type="evidence" value="ECO:0007669"/>
    <property type="project" value="InterPro"/>
</dbReference>
<evidence type="ECO:0000256" key="5">
    <source>
        <dbReference type="PROSITE-ProRule" id="PRU01091"/>
    </source>
</evidence>
<dbReference type="SUPFAM" id="SSF48452">
    <property type="entry name" value="TPR-like"/>
    <property type="match status" value="1"/>
</dbReference>
<keyword evidence="7" id="KW-0812">Transmembrane</keyword>
<feature type="domain" description="OmpR/PhoB-type" evidence="8">
    <location>
        <begin position="1"/>
        <end position="106"/>
    </location>
</feature>
<keyword evidence="7" id="KW-0472">Membrane</keyword>
<keyword evidence="4" id="KW-0804">Transcription</keyword>
<gene>
    <name evidence="9" type="ORF">Ani05nite_61100</name>
</gene>
<feature type="transmembrane region" description="Helical" evidence="7">
    <location>
        <begin position="375"/>
        <end position="394"/>
    </location>
</feature>
<dbReference type="InterPro" id="IPR011990">
    <property type="entry name" value="TPR-like_helical_dom_sf"/>
</dbReference>
<keyword evidence="2" id="KW-0805">Transcription regulation</keyword>
<dbReference type="AlphaFoldDB" id="A0A919JNS8"/>
<dbReference type="RefSeq" id="WP_203774135.1">
    <property type="nucleotide sequence ID" value="NZ_BAAAYJ010000073.1"/>
</dbReference>
<evidence type="ECO:0000256" key="3">
    <source>
        <dbReference type="ARBA" id="ARBA00023125"/>
    </source>
</evidence>
<sequence>MPDPQPDTALRFEILGGVRALRGDAPVDLGPAKQRAVLAVLLLHAGRPVPTHQIVDAVWGEEPPENGANVVQKYVAGLRRVLEPQRSPRSPGELIALTTGGYVLRVEAGALDAERFEAGLAQASAERRAGQLAEAADTLRRALSLWQGEALAGLTGPAFDSARHRLTDARATAWEKWADIELARGNHTGLMPDLARLVEQFPLREGLRAQLMIALHQGGRQAEALAAFRDARAYFLEEFGVEPGERMQETHRRILRGEPFYSEPVDPWSDSDELPAPETPPPAAATPPVYVQQYVPPDVTAVVPEQRPAPAASFPAGAAAWGLAPPAPPAYAPPRRRFPVGEVILAAVLPVIICSFGSWIYFVYAGVRRRDQRQFLAALGYAGLFVLAVVLATLDPSPPENNDLNPTEWLAFALFAGITVASAVHGAVLASHPGDSPRARGLRDQARQFAAFDPQRARTLGIGRPDLMRAFDDGGLVDVNHVPGNELARLPGVSSAEAHGIVIDRLNRGPYAQPEDLVIRGVLPMRTVNRLSSRLICLPGTTHGTPPHGWSSAYPSAHYG</sequence>
<dbReference type="SUPFAM" id="SSF46894">
    <property type="entry name" value="C-terminal effector domain of the bipartite response regulators"/>
    <property type="match status" value="1"/>
</dbReference>
<dbReference type="CDD" id="cd00383">
    <property type="entry name" value="trans_reg_C"/>
    <property type="match status" value="1"/>
</dbReference>
<dbReference type="GO" id="GO:0003677">
    <property type="term" value="F:DNA binding"/>
    <property type="evidence" value="ECO:0007669"/>
    <property type="project" value="UniProtKB-UniRule"/>
</dbReference>
<evidence type="ECO:0000256" key="2">
    <source>
        <dbReference type="ARBA" id="ARBA00023015"/>
    </source>
</evidence>
<feature type="transmembrane region" description="Helical" evidence="7">
    <location>
        <begin position="409"/>
        <end position="430"/>
    </location>
</feature>
<dbReference type="SMART" id="SM01043">
    <property type="entry name" value="BTAD"/>
    <property type="match status" value="1"/>
</dbReference>
<dbReference type="InterPro" id="IPR016032">
    <property type="entry name" value="Sig_transdc_resp-reg_C-effctor"/>
</dbReference>
<dbReference type="Gene3D" id="1.25.40.10">
    <property type="entry name" value="Tetratricopeptide repeat domain"/>
    <property type="match status" value="1"/>
</dbReference>
<dbReference type="GO" id="GO:0000160">
    <property type="term" value="P:phosphorelay signal transduction system"/>
    <property type="evidence" value="ECO:0007669"/>
    <property type="project" value="InterPro"/>
</dbReference>
<evidence type="ECO:0000259" key="8">
    <source>
        <dbReference type="PROSITE" id="PS51755"/>
    </source>
</evidence>
<comment type="caution">
    <text evidence="9">The sequence shown here is derived from an EMBL/GenBank/DDBJ whole genome shotgun (WGS) entry which is preliminary data.</text>
</comment>
<dbReference type="SMART" id="SM00862">
    <property type="entry name" value="Trans_reg_C"/>
    <property type="match status" value="1"/>
</dbReference>
<comment type="similarity">
    <text evidence="1">Belongs to the AfsR/DnrI/RedD regulatory family.</text>
</comment>
<dbReference type="CDD" id="cd15831">
    <property type="entry name" value="BTAD"/>
    <property type="match status" value="1"/>
</dbReference>
<feature type="transmembrane region" description="Helical" evidence="7">
    <location>
        <begin position="343"/>
        <end position="363"/>
    </location>
</feature>
<dbReference type="PROSITE" id="PS51755">
    <property type="entry name" value="OMPR_PHOB"/>
    <property type="match status" value="1"/>
</dbReference>
<dbReference type="PANTHER" id="PTHR35807">
    <property type="entry name" value="TRANSCRIPTIONAL REGULATOR REDD-RELATED"/>
    <property type="match status" value="1"/>
</dbReference>
<evidence type="ECO:0000256" key="7">
    <source>
        <dbReference type="SAM" id="Phobius"/>
    </source>
</evidence>
<evidence type="ECO:0000313" key="9">
    <source>
        <dbReference type="EMBL" id="GIE52576.1"/>
    </source>
</evidence>
<dbReference type="InterPro" id="IPR001867">
    <property type="entry name" value="OmpR/PhoB-type_DNA-bd"/>
</dbReference>
<protein>
    <recommendedName>
        <fullName evidence="8">OmpR/PhoB-type domain-containing protein</fullName>
    </recommendedName>
</protein>
<keyword evidence="7" id="KW-1133">Transmembrane helix</keyword>
<keyword evidence="10" id="KW-1185">Reference proteome</keyword>
<evidence type="ECO:0000256" key="6">
    <source>
        <dbReference type="SAM" id="MobiDB-lite"/>
    </source>
</evidence>
<dbReference type="Pfam" id="PF03704">
    <property type="entry name" value="BTAD"/>
    <property type="match status" value="1"/>
</dbReference>
<reference evidence="9" key="1">
    <citation type="submission" date="2021-01" db="EMBL/GenBank/DDBJ databases">
        <title>Whole genome shotgun sequence of Actinoplanes nipponensis NBRC 14063.</title>
        <authorList>
            <person name="Komaki H."/>
            <person name="Tamura T."/>
        </authorList>
    </citation>
    <scope>NUCLEOTIDE SEQUENCE</scope>
    <source>
        <strain evidence="9">NBRC 14063</strain>
    </source>
</reference>
<dbReference type="SUPFAM" id="SSF47781">
    <property type="entry name" value="RuvA domain 2-like"/>
    <property type="match status" value="1"/>
</dbReference>
<dbReference type="PANTHER" id="PTHR35807:SF1">
    <property type="entry name" value="TRANSCRIPTIONAL REGULATOR REDD"/>
    <property type="match status" value="1"/>
</dbReference>
<dbReference type="InterPro" id="IPR010994">
    <property type="entry name" value="RuvA_2-like"/>
</dbReference>
<dbReference type="Gene3D" id="1.10.10.10">
    <property type="entry name" value="Winged helix-like DNA-binding domain superfamily/Winged helix DNA-binding domain"/>
    <property type="match status" value="1"/>
</dbReference>
<evidence type="ECO:0000256" key="1">
    <source>
        <dbReference type="ARBA" id="ARBA00005820"/>
    </source>
</evidence>
<feature type="region of interest" description="Disordered" evidence="6">
    <location>
        <begin position="264"/>
        <end position="287"/>
    </location>
</feature>
<dbReference type="InterPro" id="IPR051677">
    <property type="entry name" value="AfsR-DnrI-RedD_regulator"/>
</dbReference>
<dbReference type="InterPro" id="IPR036388">
    <property type="entry name" value="WH-like_DNA-bd_sf"/>
</dbReference>
<proteinExistence type="inferred from homology"/>
<organism evidence="9 10">
    <name type="scientific">Actinoplanes nipponensis</name>
    <dbReference type="NCBI Taxonomy" id="135950"/>
    <lineage>
        <taxon>Bacteria</taxon>
        <taxon>Bacillati</taxon>
        <taxon>Actinomycetota</taxon>
        <taxon>Actinomycetes</taxon>
        <taxon>Micromonosporales</taxon>
        <taxon>Micromonosporaceae</taxon>
        <taxon>Actinoplanes</taxon>
    </lineage>
</organism>
<keyword evidence="3 5" id="KW-0238">DNA-binding</keyword>
<evidence type="ECO:0000256" key="4">
    <source>
        <dbReference type="ARBA" id="ARBA00023163"/>
    </source>
</evidence>
<accession>A0A919JNS8</accession>
<dbReference type="Pfam" id="PF00486">
    <property type="entry name" value="Trans_reg_C"/>
    <property type="match status" value="1"/>
</dbReference>
<evidence type="ECO:0000313" key="10">
    <source>
        <dbReference type="Proteomes" id="UP000647172"/>
    </source>
</evidence>
<name>A0A919JNS8_9ACTN</name>
<dbReference type="EMBL" id="BOMQ01000071">
    <property type="protein sequence ID" value="GIE52576.1"/>
    <property type="molecule type" value="Genomic_DNA"/>
</dbReference>
<dbReference type="InterPro" id="IPR005158">
    <property type="entry name" value="BTAD"/>
</dbReference>
<feature type="DNA-binding region" description="OmpR/PhoB-type" evidence="5">
    <location>
        <begin position="1"/>
        <end position="106"/>
    </location>
</feature>
<dbReference type="Proteomes" id="UP000647172">
    <property type="component" value="Unassembled WGS sequence"/>
</dbReference>